<dbReference type="GO" id="GO:0016787">
    <property type="term" value="F:hydrolase activity"/>
    <property type="evidence" value="ECO:0007669"/>
    <property type="project" value="UniProtKB-UniRule"/>
</dbReference>
<dbReference type="GO" id="GO:0016042">
    <property type="term" value="P:lipid catabolic process"/>
    <property type="evidence" value="ECO:0007669"/>
    <property type="project" value="UniProtKB-UniRule"/>
</dbReference>
<evidence type="ECO:0000256" key="1">
    <source>
        <dbReference type="PROSITE-ProRule" id="PRU01161"/>
    </source>
</evidence>
<reference evidence="2 3" key="1">
    <citation type="submission" date="2020-12" db="EMBL/GenBank/DDBJ databases">
        <title>FDA dAtabase for Regulatory Grade micrObial Sequences (FDA-ARGOS): Supporting development and validation of Infectious Disease Dx tests.</title>
        <authorList>
            <person name="Nelson B."/>
            <person name="Plummer A."/>
            <person name="Tallon L."/>
            <person name="Sadzewicz L."/>
            <person name="Zhao X."/>
            <person name="Boylan J."/>
            <person name="Ott S."/>
            <person name="Bowen H."/>
            <person name="Vavikolanu K."/>
            <person name="Mehta A."/>
            <person name="Aluvathingal J."/>
            <person name="Nadendla S."/>
            <person name="Myers T."/>
            <person name="Yan Y."/>
            <person name="Sichtig H."/>
        </authorList>
    </citation>
    <scope>NUCLEOTIDE SEQUENCE [LARGE SCALE GENOMIC DNA]</scope>
    <source>
        <strain evidence="2 3">FDAARGOS_899</strain>
    </source>
</reference>
<dbReference type="Pfam" id="PF01734">
    <property type="entry name" value="Patatin"/>
    <property type="match status" value="1"/>
</dbReference>
<dbReference type="Proteomes" id="UP000594943">
    <property type="component" value="Chromosome 2"/>
</dbReference>
<gene>
    <name evidence="2" type="ORF">I6G56_31695</name>
</gene>
<feature type="active site" description="Nucleophile" evidence="1">
    <location>
        <position position="135"/>
    </location>
</feature>
<dbReference type="KEGG" id="bhg:I6G56_31695"/>
<dbReference type="PANTHER" id="PTHR46394">
    <property type="entry name" value="ANNEXIN"/>
    <property type="match status" value="1"/>
</dbReference>
<dbReference type="InterPro" id="IPR052580">
    <property type="entry name" value="Lipid_Hydrolase"/>
</dbReference>
<feature type="short sequence motif" description="GXSXG" evidence="1">
    <location>
        <begin position="133"/>
        <end position="137"/>
    </location>
</feature>
<protein>
    <submittedName>
        <fullName evidence="2">Patatin-like phospholipase family protein</fullName>
    </submittedName>
</protein>
<dbReference type="Pfam" id="PF20983">
    <property type="entry name" value="ExoU_C"/>
    <property type="match status" value="1"/>
</dbReference>
<keyword evidence="1" id="KW-0378">Hydrolase</keyword>
<dbReference type="RefSeq" id="WP_043283073.1">
    <property type="nucleotide sequence ID" value="NZ_CP013382.1"/>
</dbReference>
<evidence type="ECO:0000313" key="2">
    <source>
        <dbReference type="EMBL" id="QPS46618.1"/>
    </source>
</evidence>
<feature type="active site" description="Proton acceptor" evidence="1">
    <location>
        <position position="339"/>
    </location>
</feature>
<dbReference type="InterPro" id="IPR049154">
    <property type="entry name" value="ExoU_C"/>
</dbReference>
<accession>A0A7T2X176</accession>
<name>A0A7U4P8X9_9BURK</name>
<proteinExistence type="predicted"/>
<sequence length="677" mass="72971">MPINRRILMAGQVRESKPLSPIAGAAPGVHINTESNLLADAAKIAAGIGLKFNVQAGRAATSASAYVPLAQNVGPRNLTLEKNQDGKARISLNYPEIENLVLSGGGAKGAAYPGAVVALEAQGVMSKIRSISGSSAGAITAALLASGISSEHFTKLSNSVDFVDLLRQRAGPPAFQIGRHVAEEILRDTSKRIGEKTGIGKNVGDTLTILMNAQTRAPALENLIREESRASVMAHLSGLDLKKCGEQKAAIEAIRFRLEAGGAVTFGDLHTLSPHIPAIKELSCTGTMMEKNRPQIAIFSAETTPEMDIAKAALISSSLPFVFAQQTHSSAFGTARYQDGGIMFNVPAPALVNHESASRALPHPNALILMFSAVPDKPIAPSGLSDVIADWLTGAPMSALNSLQMRGLGDLREQIVQVPLKNERGDFSGLMSGTLNFGMSIDDKRAMQRDLQSKVEEHIALRGQQKITMEFLSTDAAMLALADSEFHTLHDDHPHLTANLHRFRTRANEMLGDLSNSIAGMERLAPDRLALLVQRLDELTEGDADRATYLARKMLDPQQPKSLARITDAIRGAETNSPTLRAVQALNEKQDTVNASRRAISDIIYRARFKYGQTAANHALLNLTEDRLNKASTRKEYNEALSNLAANYKPRISVLSESISSKTIDDAKAYRIPDRRV</sequence>
<dbReference type="PROSITE" id="PS51635">
    <property type="entry name" value="PNPLA"/>
    <property type="match status" value="1"/>
</dbReference>
<dbReference type="EMBL" id="CP065687">
    <property type="protein sequence ID" value="QPS46618.1"/>
    <property type="molecule type" value="Genomic_DNA"/>
</dbReference>
<keyword evidence="1" id="KW-0442">Lipid degradation</keyword>
<dbReference type="PANTHER" id="PTHR46394:SF1">
    <property type="entry name" value="PNPLA DOMAIN-CONTAINING PROTEIN"/>
    <property type="match status" value="1"/>
</dbReference>
<dbReference type="InterPro" id="IPR016035">
    <property type="entry name" value="Acyl_Trfase/lysoPLipase"/>
</dbReference>
<feature type="short sequence motif" description="DGA/G" evidence="1">
    <location>
        <begin position="339"/>
        <end position="341"/>
    </location>
</feature>
<dbReference type="Gene3D" id="3.40.1090.10">
    <property type="entry name" value="Cytosolic phospholipase A2 catalytic domain"/>
    <property type="match status" value="2"/>
</dbReference>
<dbReference type="InterPro" id="IPR002641">
    <property type="entry name" value="PNPLA_dom"/>
</dbReference>
<feature type="short sequence motif" description="GXGXXG" evidence="1">
    <location>
        <begin position="104"/>
        <end position="109"/>
    </location>
</feature>
<dbReference type="AlphaFoldDB" id="A0A7U4P8X9"/>
<evidence type="ECO:0000313" key="3">
    <source>
        <dbReference type="Proteomes" id="UP000594943"/>
    </source>
</evidence>
<organism evidence="2 3">
    <name type="scientific">Burkholderia humptydooensis</name>
    <dbReference type="NCBI Taxonomy" id="430531"/>
    <lineage>
        <taxon>Bacteria</taxon>
        <taxon>Pseudomonadati</taxon>
        <taxon>Pseudomonadota</taxon>
        <taxon>Betaproteobacteria</taxon>
        <taxon>Burkholderiales</taxon>
        <taxon>Burkholderiaceae</taxon>
        <taxon>Burkholderia</taxon>
        <taxon>pseudomallei group</taxon>
    </lineage>
</organism>
<dbReference type="SUPFAM" id="SSF52151">
    <property type="entry name" value="FabD/lysophospholipase-like"/>
    <property type="match status" value="1"/>
</dbReference>
<dbReference type="Gene3D" id="1.20.1050.100">
    <property type="match status" value="1"/>
</dbReference>
<keyword evidence="1" id="KW-0443">Lipid metabolism</keyword>
<accession>A0A7U4P8X9</accession>